<evidence type="ECO:0000313" key="7">
    <source>
        <dbReference type="EMBL" id="MDQ0346752.1"/>
    </source>
</evidence>
<proteinExistence type="predicted"/>
<dbReference type="InterPro" id="IPR011545">
    <property type="entry name" value="DEAD/DEAH_box_helicase_dom"/>
</dbReference>
<keyword evidence="8" id="KW-1185">Reference proteome</keyword>
<organism evidence="7 8">
    <name type="scientific">Ancylobacter vacuolatus</name>
    <dbReference type="NCBI Taxonomy" id="223389"/>
    <lineage>
        <taxon>Bacteria</taxon>
        <taxon>Pseudomonadati</taxon>
        <taxon>Pseudomonadota</taxon>
        <taxon>Alphaproteobacteria</taxon>
        <taxon>Hyphomicrobiales</taxon>
        <taxon>Xanthobacteraceae</taxon>
        <taxon>Ancylobacter</taxon>
    </lineage>
</organism>
<keyword evidence="3" id="KW-0347">Helicase</keyword>
<dbReference type="Gene3D" id="3.40.50.300">
    <property type="entry name" value="P-loop containing nucleotide triphosphate hydrolases"/>
    <property type="match status" value="1"/>
</dbReference>
<keyword evidence="2" id="KW-0378">Hydrolase</keyword>
<feature type="compositionally biased region" description="Basic and acidic residues" evidence="5">
    <location>
        <begin position="714"/>
        <end position="730"/>
    </location>
</feature>
<evidence type="ECO:0000256" key="1">
    <source>
        <dbReference type="ARBA" id="ARBA00022741"/>
    </source>
</evidence>
<evidence type="ECO:0000256" key="2">
    <source>
        <dbReference type="ARBA" id="ARBA00022801"/>
    </source>
</evidence>
<feature type="domain" description="Helicase ATP-binding" evidence="6">
    <location>
        <begin position="311"/>
        <end position="482"/>
    </location>
</feature>
<keyword evidence="1" id="KW-0547">Nucleotide-binding</keyword>
<evidence type="ECO:0000256" key="4">
    <source>
        <dbReference type="ARBA" id="ARBA00022840"/>
    </source>
</evidence>
<gene>
    <name evidence="7" type="ORF">J2S76_001169</name>
</gene>
<sequence>MFDVATANLIRSAPPVEGINPEALPQELTRIYAQLVALRLHAADPDAGALRALNLDRLLRMAAVYEAVADTAQELPSRQAAAFVAATAYQIVGRVVTHGGVAGRGMLTANATHPILAAPLLFMIAGQSPDAREAGLRLQGLAADDLVLTALLESIADLSAERFEAILARARRLQLLKSSPDVPFEWQATQALYGLCWSGLVQMAALALDQPVPESAFRRAATAQQTFVMVERLSVSDLQIPGDGGAMTSAFTGPRHLARLLRQVAEGLIGSSLAALPVPAGVNADVWKTWIRNRTKSKPTVWPNHRPAIDDGLLDVGRSAVLVLPTGAGKTTFSELKIAATLAAGRKVIFLVPTLALVDQLSDDLAKSFPDDLGGVIVSADGDLSILASGPELSDIEVMTPERLLAMLSFAEADVSEVGLIVLDECHILSPIGGGSRSVDAMLSLMHAAKRAPTADFLLLSAMLTNGEELAAWLTTLLPGEARYYHEPWKPSRQARGVVVYPQGRLSMLSAYAHSKKRGLKPKKPSLEVPAYALFGLQNNWNKDHPQDTALLKLLPDSVAIGLGTHGPTANANKVSAAIATRTAATNLKTIIFVQQADHACTTAKNLAPNLPEVGNFTVDELTYEQQIVVELGPRGRSLVEPKAGAIPHNGDMRQFPTVRAQAKTHGSGERAIDDGDGAWCAAEQDRLGQRPMDRNAEAGDLNRLGHQTSAPPPKEKKDRKKLEAAKAIDRPNTIWISRRKPPDVSPKASASPVEMMTMTGMILATGPSID</sequence>
<name>A0ABU0DEE3_9HYPH</name>
<feature type="compositionally biased region" description="Basic and acidic residues" evidence="5">
    <location>
        <begin position="687"/>
        <end position="698"/>
    </location>
</feature>
<evidence type="ECO:0000313" key="8">
    <source>
        <dbReference type="Proteomes" id="UP001238467"/>
    </source>
</evidence>
<dbReference type="InterPro" id="IPR014001">
    <property type="entry name" value="Helicase_ATP-bd"/>
</dbReference>
<dbReference type="Pfam" id="PF00270">
    <property type="entry name" value="DEAD"/>
    <property type="match status" value="1"/>
</dbReference>
<comment type="caution">
    <text evidence="7">The sequence shown here is derived from an EMBL/GenBank/DDBJ whole genome shotgun (WGS) entry which is preliminary data.</text>
</comment>
<protein>
    <recommendedName>
        <fullName evidence="6">Helicase ATP-binding domain-containing protein</fullName>
    </recommendedName>
</protein>
<dbReference type="PROSITE" id="PS51192">
    <property type="entry name" value="HELICASE_ATP_BIND_1"/>
    <property type="match status" value="1"/>
</dbReference>
<evidence type="ECO:0000256" key="5">
    <source>
        <dbReference type="SAM" id="MobiDB-lite"/>
    </source>
</evidence>
<dbReference type="Proteomes" id="UP001238467">
    <property type="component" value="Unassembled WGS sequence"/>
</dbReference>
<feature type="region of interest" description="Disordered" evidence="5">
    <location>
        <begin position="687"/>
        <end position="753"/>
    </location>
</feature>
<evidence type="ECO:0000256" key="3">
    <source>
        <dbReference type="ARBA" id="ARBA00022806"/>
    </source>
</evidence>
<dbReference type="PANTHER" id="PTHR47961:SF6">
    <property type="entry name" value="DNA-DIRECTED DNA POLYMERASE"/>
    <property type="match status" value="1"/>
</dbReference>
<accession>A0ABU0DEE3</accession>
<dbReference type="PANTHER" id="PTHR47961">
    <property type="entry name" value="DNA POLYMERASE THETA, PUTATIVE (AFU_ORTHOLOGUE AFUA_1G05260)-RELATED"/>
    <property type="match status" value="1"/>
</dbReference>
<dbReference type="InterPro" id="IPR050474">
    <property type="entry name" value="Hel308_SKI2-like"/>
</dbReference>
<keyword evidence="4" id="KW-0067">ATP-binding</keyword>
<dbReference type="InterPro" id="IPR027417">
    <property type="entry name" value="P-loop_NTPase"/>
</dbReference>
<dbReference type="EMBL" id="JAUSUH010000002">
    <property type="protein sequence ID" value="MDQ0346752.1"/>
    <property type="molecule type" value="Genomic_DNA"/>
</dbReference>
<evidence type="ECO:0000259" key="6">
    <source>
        <dbReference type="PROSITE" id="PS51192"/>
    </source>
</evidence>
<reference evidence="7 8" key="1">
    <citation type="submission" date="2023-07" db="EMBL/GenBank/DDBJ databases">
        <title>Genomic Encyclopedia of Type Strains, Phase IV (KMG-IV): sequencing the most valuable type-strain genomes for metagenomic binning, comparative biology and taxonomic classification.</title>
        <authorList>
            <person name="Goeker M."/>
        </authorList>
    </citation>
    <scope>NUCLEOTIDE SEQUENCE [LARGE SCALE GENOMIC DNA]</scope>
    <source>
        <strain evidence="7 8">DSM 1277</strain>
    </source>
</reference>
<dbReference type="SUPFAM" id="SSF52540">
    <property type="entry name" value="P-loop containing nucleoside triphosphate hydrolases"/>
    <property type="match status" value="1"/>
</dbReference>
<dbReference type="SMART" id="SM00487">
    <property type="entry name" value="DEXDc"/>
    <property type="match status" value="1"/>
</dbReference>